<keyword evidence="2 5" id="KW-0813">Transport</keyword>
<evidence type="ECO:0000256" key="4">
    <source>
        <dbReference type="ARBA" id="ARBA00023136"/>
    </source>
</evidence>
<evidence type="ECO:0000313" key="7">
    <source>
        <dbReference type="EMBL" id="RKP29621.1"/>
    </source>
</evidence>
<dbReference type="GO" id="GO:0006886">
    <property type="term" value="P:intracellular protein transport"/>
    <property type="evidence" value="ECO:0007669"/>
    <property type="project" value="UniProtKB-UniRule"/>
</dbReference>
<evidence type="ECO:0000259" key="6">
    <source>
        <dbReference type="PROSITE" id="PS51072"/>
    </source>
</evidence>
<feature type="domain" description="MHD" evidence="6">
    <location>
        <begin position="195"/>
        <end position="440"/>
    </location>
</feature>
<dbReference type="GO" id="GO:0012505">
    <property type="term" value="C:endomembrane system"/>
    <property type="evidence" value="ECO:0007669"/>
    <property type="project" value="UniProtKB-SubCell"/>
</dbReference>
<dbReference type="Gene3D" id="2.60.40.1170">
    <property type="entry name" value="Mu homology domain, subdomain B"/>
    <property type="match status" value="2"/>
</dbReference>
<keyword evidence="3 5" id="KW-0653">Protein transport</keyword>
<dbReference type="AlphaFoldDB" id="A0A4P9ZC15"/>
<evidence type="ECO:0000256" key="5">
    <source>
        <dbReference type="PIRNR" id="PIRNR005992"/>
    </source>
</evidence>
<keyword evidence="8" id="KW-1185">Reference proteome</keyword>
<dbReference type="GO" id="GO:0016192">
    <property type="term" value="P:vesicle-mediated transport"/>
    <property type="evidence" value="ECO:0007669"/>
    <property type="project" value="InterPro"/>
</dbReference>
<dbReference type="FunFam" id="3.30.450.60:FF:000002">
    <property type="entry name" value="AP-2 complex subunit mu, putative"/>
    <property type="match status" value="1"/>
</dbReference>
<protein>
    <submittedName>
        <fullName evidence="7">Clathrin adaptor, mu subunit</fullName>
    </submittedName>
</protein>
<evidence type="ECO:0000256" key="3">
    <source>
        <dbReference type="ARBA" id="ARBA00022927"/>
    </source>
</evidence>
<dbReference type="OrthoDB" id="10259133at2759"/>
<keyword evidence="4" id="KW-0472">Membrane</keyword>
<dbReference type="InterPro" id="IPR028565">
    <property type="entry name" value="MHD"/>
</dbReference>
<dbReference type="InterPro" id="IPR001392">
    <property type="entry name" value="Clathrin_mu"/>
</dbReference>
<comment type="subcellular location">
    <subcellularLocation>
        <location evidence="1">Endomembrane system</location>
    </subcellularLocation>
</comment>
<reference evidence="8" key="1">
    <citation type="journal article" date="2018" name="Nat. Microbiol.">
        <title>Leveraging single-cell genomics to expand the fungal tree of life.</title>
        <authorList>
            <person name="Ahrendt S.R."/>
            <person name="Quandt C.A."/>
            <person name="Ciobanu D."/>
            <person name="Clum A."/>
            <person name="Salamov A."/>
            <person name="Andreopoulos B."/>
            <person name="Cheng J.F."/>
            <person name="Woyke T."/>
            <person name="Pelin A."/>
            <person name="Henrissat B."/>
            <person name="Reynolds N.K."/>
            <person name="Benny G.L."/>
            <person name="Smith M.E."/>
            <person name="James T.Y."/>
            <person name="Grigoriev I.V."/>
        </authorList>
    </citation>
    <scope>NUCLEOTIDE SEQUENCE [LARGE SCALE GENOMIC DNA]</scope>
    <source>
        <strain evidence="8">Baker2002</strain>
    </source>
</reference>
<organism evidence="7 8">
    <name type="scientific">Metschnikowia bicuspidata</name>
    <dbReference type="NCBI Taxonomy" id="27322"/>
    <lineage>
        <taxon>Eukaryota</taxon>
        <taxon>Fungi</taxon>
        <taxon>Dikarya</taxon>
        <taxon>Ascomycota</taxon>
        <taxon>Saccharomycotina</taxon>
        <taxon>Pichiomycetes</taxon>
        <taxon>Metschnikowiaceae</taxon>
        <taxon>Metschnikowia</taxon>
    </lineage>
</organism>
<evidence type="ECO:0000313" key="8">
    <source>
        <dbReference type="Proteomes" id="UP000268321"/>
    </source>
</evidence>
<dbReference type="PIRSF" id="PIRSF005992">
    <property type="entry name" value="Clathrin_mu"/>
    <property type="match status" value="1"/>
</dbReference>
<dbReference type="InterPro" id="IPR050431">
    <property type="entry name" value="Adaptor_comp_med_subunit"/>
</dbReference>
<dbReference type="Pfam" id="PF00928">
    <property type="entry name" value="Adap_comp_sub"/>
    <property type="match status" value="1"/>
</dbReference>
<dbReference type="InterPro" id="IPR011012">
    <property type="entry name" value="Longin-like_dom_sf"/>
</dbReference>
<dbReference type="Proteomes" id="UP000268321">
    <property type="component" value="Unassembled WGS sequence"/>
</dbReference>
<dbReference type="SUPFAM" id="SSF64356">
    <property type="entry name" value="SNARE-like"/>
    <property type="match status" value="1"/>
</dbReference>
<dbReference type="PRINTS" id="PR00314">
    <property type="entry name" value="CLATHRINADPT"/>
</dbReference>
<gene>
    <name evidence="7" type="ORF">METBISCDRAFT_18244</name>
</gene>
<accession>A0A4P9ZC15</accession>
<proteinExistence type="inferred from homology"/>
<dbReference type="PROSITE" id="PS51072">
    <property type="entry name" value="MHD"/>
    <property type="match status" value="1"/>
</dbReference>
<comment type="similarity">
    <text evidence="5">Belongs to the adaptor complexes medium subunit family.</text>
</comment>
<dbReference type="GO" id="GO:0030131">
    <property type="term" value="C:clathrin adaptor complex"/>
    <property type="evidence" value="ECO:0007669"/>
    <property type="project" value="UniProtKB-UniRule"/>
</dbReference>
<evidence type="ECO:0000256" key="1">
    <source>
        <dbReference type="ARBA" id="ARBA00004308"/>
    </source>
</evidence>
<dbReference type="SUPFAM" id="SSF49447">
    <property type="entry name" value="Second domain of Mu2 adaptin subunit (ap50) of ap2 adaptor"/>
    <property type="match status" value="1"/>
</dbReference>
<name>A0A4P9ZC15_9ASCO</name>
<dbReference type="InterPro" id="IPR036168">
    <property type="entry name" value="AP2_Mu_C_sf"/>
</dbReference>
<dbReference type="EMBL" id="ML004480">
    <property type="protein sequence ID" value="RKP29621.1"/>
    <property type="molecule type" value="Genomic_DNA"/>
</dbReference>
<dbReference type="Gene3D" id="3.30.450.60">
    <property type="match status" value="1"/>
</dbReference>
<sequence>MISALFFFSPKGDVLMARFYKNDVHNNVHDVFRIQVVNAPTKFGAPHGARLPVVTIGSTSFISIRSGVLWLVAVARSNQNCAAILEFLYALENLLLKLFGPPEGPLSEDTVLGNFVAIFEVLGEVLELGYPSNMEPAFLSSVIPALAGTRACALDRKESLLKRKISRHLPQPRPVDQAYDTSKVSWREPGIKYRQDEIFLNVDEKVSVLLDRTGHLLRSHIDGTITMKCHLSGMPTCRFGFSCDHFDDDLRETITLDDFKFHKCVDLAKYDAEQVIAFVPPDGAFQLMSYNVADAHALPFSIVLQLTVAADRISLHLRVLSNYAADYTALLVILRVHVPPATLCAFMRVSQGKARFDTSESAVVWRHARFYGSQSHELTVDLDAAGGAAAIKPRISLDFLLDSHSASGLQVRFLKVSERANYRPIKWVKYSTQAGSYELRI</sequence>
<evidence type="ECO:0000256" key="2">
    <source>
        <dbReference type="ARBA" id="ARBA00022448"/>
    </source>
</evidence>
<dbReference type="PANTHER" id="PTHR10529">
    <property type="entry name" value="AP COMPLEX SUBUNIT MU"/>
    <property type="match status" value="1"/>
</dbReference>